<accession>A0AA39U010</accession>
<feature type="compositionally biased region" description="Low complexity" evidence="1">
    <location>
        <begin position="677"/>
        <end position="687"/>
    </location>
</feature>
<gene>
    <name evidence="2" type="ORF">B0T14DRAFT_596030</name>
</gene>
<feature type="region of interest" description="Disordered" evidence="1">
    <location>
        <begin position="749"/>
        <end position="768"/>
    </location>
</feature>
<feature type="region of interest" description="Disordered" evidence="1">
    <location>
        <begin position="710"/>
        <end position="737"/>
    </location>
</feature>
<comment type="caution">
    <text evidence="2">The sequence shown here is derived from an EMBL/GenBank/DDBJ whole genome shotgun (WGS) entry which is preliminary data.</text>
</comment>
<feature type="compositionally biased region" description="Polar residues" evidence="1">
    <location>
        <begin position="126"/>
        <end position="147"/>
    </location>
</feature>
<evidence type="ECO:0000256" key="1">
    <source>
        <dbReference type="SAM" id="MobiDB-lite"/>
    </source>
</evidence>
<dbReference type="Proteomes" id="UP001175000">
    <property type="component" value="Unassembled WGS sequence"/>
</dbReference>
<feature type="compositionally biased region" description="Basic and acidic residues" evidence="1">
    <location>
        <begin position="412"/>
        <end position="428"/>
    </location>
</feature>
<reference evidence="2" key="1">
    <citation type="submission" date="2023-06" db="EMBL/GenBank/DDBJ databases">
        <title>Genome-scale phylogeny and comparative genomics of the fungal order Sordariales.</title>
        <authorList>
            <consortium name="Lawrence Berkeley National Laboratory"/>
            <person name="Hensen N."/>
            <person name="Bonometti L."/>
            <person name="Westerberg I."/>
            <person name="Brannstrom I.O."/>
            <person name="Guillou S."/>
            <person name="Cros-Aarteil S."/>
            <person name="Calhoun S."/>
            <person name="Haridas S."/>
            <person name="Kuo A."/>
            <person name="Mondo S."/>
            <person name="Pangilinan J."/>
            <person name="Riley R."/>
            <person name="Labutti K."/>
            <person name="Andreopoulos B."/>
            <person name="Lipzen A."/>
            <person name="Chen C."/>
            <person name="Yanf M."/>
            <person name="Daum C."/>
            <person name="Ng V."/>
            <person name="Clum A."/>
            <person name="Steindorff A."/>
            <person name="Ohm R."/>
            <person name="Martin F."/>
            <person name="Silar P."/>
            <person name="Natvig D."/>
            <person name="Lalanne C."/>
            <person name="Gautier V."/>
            <person name="Ament-Velasquez S.L."/>
            <person name="Kruys A."/>
            <person name="Hutchinson M.I."/>
            <person name="Powell A.J."/>
            <person name="Barry K."/>
            <person name="Miller A.N."/>
            <person name="Grigoriev I.V."/>
            <person name="Debuchy R."/>
            <person name="Gladieux P."/>
            <person name="Thoren M.H."/>
            <person name="Johannesson H."/>
        </authorList>
    </citation>
    <scope>NUCLEOTIDE SEQUENCE</scope>
    <source>
        <strain evidence="2">CBS 606.72</strain>
    </source>
</reference>
<organism evidence="2 3">
    <name type="scientific">Immersiella caudata</name>
    <dbReference type="NCBI Taxonomy" id="314043"/>
    <lineage>
        <taxon>Eukaryota</taxon>
        <taxon>Fungi</taxon>
        <taxon>Dikarya</taxon>
        <taxon>Ascomycota</taxon>
        <taxon>Pezizomycotina</taxon>
        <taxon>Sordariomycetes</taxon>
        <taxon>Sordariomycetidae</taxon>
        <taxon>Sordariales</taxon>
        <taxon>Lasiosphaeriaceae</taxon>
        <taxon>Immersiella</taxon>
    </lineage>
</organism>
<feature type="compositionally biased region" description="Polar residues" evidence="1">
    <location>
        <begin position="495"/>
        <end position="508"/>
    </location>
</feature>
<sequence length="815" mass="89535">MPFIVSFPGALASRYTRGTKRTKRTMCIYDYTPYFGCQENQQHFYLQWMKCNKAAERNDKYCPLDKSVPTEELRKLSGNVLSCPVHRHIAVQQHQFKFTQGEDGLVAEFVVNFTEKRVAVVEGASQGLSSGTPSRPATISPDTSTKGQPDRAKQNAAVDNVEPYIDFGEELRREAREKKAKEAVRLSSQRASPSGVEEDPIARPKNPSVKTFERYEQEDKAKEISRGVSHRRGASEDLRRREDELESSEEHRPRSYQGASKRRPREYDDEPLPSPRKTPTSPRSPQSATFDTELIGDNPVGLPARPNVYRRSTDRGQIEEDDANKPATRPKRPSSLRNTTHSDSTEDLVPETPSPYRVSHRTSTGSGSLRKIDEWSDNNPKERGQRPNSSDRKRERSTSADRKPSRAPSSNRGRERDILDRLRDERPDPSSNIAVSRHRRHASSTDITTTTPKSQPHRSRSRSADPQPQLSRTQSTDRDRHRSSSQTSISRRPSEPQNSLSRRPSTSKEPPFTSQPPSRPPSRTSRSRDPSPSTLPNNRPLPTVPSQTTWSAELTRRNSDAKTYVHTVAPSRKWVSPPPSASPVSPVNPVTPSPSSLTSGGGHTVRWNLPGHASESGVGLLSPGSTDSPTLGNVNVNVKRQGQVYRGAGERGGAKRESHDSGYGSYQTAGGHRRGMSSESSPSSTTEYGSLMTPMVSSFGIPGVKKGAQNSLDTNVSQSSLGETKGDEEGSGGGAGVLAGQKKLVKVKGQETAGLPSPPYATKLNVPRPLPDAAYLPLPGEERGGGLLSKKSLGKLKRTFSGFLDKEKGKKVSVV</sequence>
<feature type="compositionally biased region" description="Polar residues" evidence="1">
    <location>
        <begin position="623"/>
        <end position="640"/>
    </location>
</feature>
<keyword evidence="3" id="KW-1185">Reference proteome</keyword>
<feature type="compositionally biased region" description="Basic and acidic residues" evidence="1">
    <location>
        <begin position="233"/>
        <end position="253"/>
    </location>
</feature>
<protein>
    <submittedName>
        <fullName evidence="2">Uncharacterized protein</fullName>
    </submittedName>
</protein>
<feature type="compositionally biased region" description="Low complexity" evidence="1">
    <location>
        <begin position="521"/>
        <end position="536"/>
    </location>
</feature>
<feature type="compositionally biased region" description="Basic and acidic residues" evidence="1">
    <location>
        <begin position="648"/>
        <end position="660"/>
    </location>
</feature>
<feature type="compositionally biased region" description="Basic and acidic residues" evidence="1">
    <location>
        <begin position="211"/>
        <end position="225"/>
    </location>
</feature>
<feature type="region of interest" description="Disordered" evidence="1">
    <location>
        <begin position="180"/>
        <end position="690"/>
    </location>
</feature>
<feature type="region of interest" description="Disordered" evidence="1">
    <location>
        <begin position="124"/>
        <end position="161"/>
    </location>
</feature>
<feature type="compositionally biased region" description="Polar residues" evidence="1">
    <location>
        <begin position="464"/>
        <end position="474"/>
    </location>
</feature>
<evidence type="ECO:0000313" key="2">
    <source>
        <dbReference type="EMBL" id="KAK0609408.1"/>
    </source>
</evidence>
<feature type="compositionally biased region" description="Low complexity" evidence="1">
    <location>
        <begin position="582"/>
        <end position="598"/>
    </location>
</feature>
<proteinExistence type="predicted"/>
<name>A0AA39U010_9PEZI</name>
<evidence type="ECO:0000313" key="3">
    <source>
        <dbReference type="Proteomes" id="UP001175000"/>
    </source>
</evidence>
<feature type="compositionally biased region" description="Polar residues" evidence="1">
    <location>
        <begin position="710"/>
        <end position="721"/>
    </location>
</feature>
<dbReference type="EMBL" id="JAULSU010000008">
    <property type="protein sequence ID" value="KAK0609408.1"/>
    <property type="molecule type" value="Genomic_DNA"/>
</dbReference>
<dbReference type="AlphaFoldDB" id="A0AA39U010"/>
<feature type="compositionally biased region" description="Low complexity" evidence="1">
    <location>
        <begin position="275"/>
        <end position="287"/>
    </location>
</feature>
<feature type="compositionally biased region" description="Polar residues" evidence="1">
    <location>
        <begin position="444"/>
        <end position="454"/>
    </location>
</feature>
<feature type="compositionally biased region" description="Basic and acidic residues" evidence="1">
    <location>
        <begin position="370"/>
        <end position="404"/>
    </location>
</feature>